<evidence type="ECO:0000256" key="2">
    <source>
        <dbReference type="ARBA" id="ARBA00004496"/>
    </source>
</evidence>
<dbReference type="InterPro" id="IPR035966">
    <property type="entry name" value="PKF_sf"/>
</dbReference>
<dbReference type="Gene3D" id="3.40.50.450">
    <property type="match status" value="3"/>
</dbReference>
<keyword evidence="9" id="KW-0547">Nucleotide-binding</keyword>
<dbReference type="eggNOG" id="KOG2440">
    <property type="taxonomic scope" value="Eukaryota"/>
</dbReference>
<dbReference type="SUPFAM" id="SSF53784">
    <property type="entry name" value="Phosphofructokinase"/>
    <property type="match status" value="3"/>
</dbReference>
<dbReference type="PANTHER" id="PTHR13697">
    <property type="entry name" value="PHOSPHOFRUCTOKINASE"/>
    <property type="match status" value="1"/>
</dbReference>
<evidence type="ECO:0000256" key="13">
    <source>
        <dbReference type="ARBA" id="ARBA00023152"/>
    </source>
</evidence>
<keyword evidence="10 17" id="KW-0418">Kinase</keyword>
<evidence type="ECO:0000256" key="6">
    <source>
        <dbReference type="ARBA" id="ARBA00022533"/>
    </source>
</evidence>
<evidence type="ECO:0000313" key="17">
    <source>
        <dbReference type="EMBL" id="KNE60672.1"/>
    </source>
</evidence>
<feature type="compositionally biased region" description="Basic and acidic residues" evidence="15">
    <location>
        <begin position="502"/>
        <end position="513"/>
    </location>
</feature>
<dbReference type="Proteomes" id="UP000054350">
    <property type="component" value="Unassembled WGS sequence"/>
</dbReference>
<keyword evidence="13" id="KW-0324">Glycolysis</keyword>
<keyword evidence="7" id="KW-0808">Transferase</keyword>
<dbReference type="PRINTS" id="PR00476">
    <property type="entry name" value="PHFRCTKINASE"/>
</dbReference>
<proteinExistence type="predicted"/>
<accession>A0A0L0SE10</accession>
<comment type="pathway">
    <text evidence="3">Carbohydrate degradation; glycolysis; D-glyceraldehyde 3-phosphate and glycerone phosphate from D-glucose: step 3/4.</text>
</comment>
<dbReference type="GO" id="GO:0005524">
    <property type="term" value="F:ATP binding"/>
    <property type="evidence" value="ECO:0007669"/>
    <property type="project" value="UniProtKB-KW"/>
</dbReference>
<dbReference type="GO" id="GO:0003872">
    <property type="term" value="F:6-phosphofructokinase activity"/>
    <property type="evidence" value="ECO:0007669"/>
    <property type="project" value="UniProtKB-EC"/>
</dbReference>
<dbReference type="GO" id="GO:0042802">
    <property type="term" value="F:identical protein binding"/>
    <property type="evidence" value="ECO:0007669"/>
    <property type="project" value="TreeGrafter"/>
</dbReference>
<dbReference type="Pfam" id="PF00365">
    <property type="entry name" value="PFK"/>
    <property type="match status" value="3"/>
</dbReference>
<dbReference type="EC" id="2.7.1.11" evidence="4"/>
<dbReference type="OrthoDB" id="537915at2759"/>
<name>A0A0L0SE10_ALLM3</name>
<evidence type="ECO:0000256" key="5">
    <source>
        <dbReference type="ARBA" id="ARBA00022490"/>
    </source>
</evidence>
<evidence type="ECO:0000256" key="3">
    <source>
        <dbReference type="ARBA" id="ARBA00004679"/>
    </source>
</evidence>
<dbReference type="GO" id="GO:0048029">
    <property type="term" value="F:monosaccharide binding"/>
    <property type="evidence" value="ECO:0007669"/>
    <property type="project" value="TreeGrafter"/>
</dbReference>
<dbReference type="FunFam" id="3.40.50.460:FF:000007">
    <property type="entry name" value="ATP-dependent 6-phosphofructokinase"/>
    <property type="match status" value="1"/>
</dbReference>
<evidence type="ECO:0000256" key="1">
    <source>
        <dbReference type="ARBA" id="ARBA00001946"/>
    </source>
</evidence>
<keyword evidence="12" id="KW-0460">Magnesium</keyword>
<keyword evidence="11" id="KW-0067">ATP-binding</keyword>
<dbReference type="InterPro" id="IPR022953">
    <property type="entry name" value="ATP_PFK"/>
</dbReference>
<evidence type="ECO:0000256" key="15">
    <source>
        <dbReference type="SAM" id="MobiDB-lite"/>
    </source>
</evidence>
<dbReference type="GO" id="GO:0046872">
    <property type="term" value="F:metal ion binding"/>
    <property type="evidence" value="ECO:0007669"/>
    <property type="project" value="UniProtKB-KW"/>
</dbReference>
<evidence type="ECO:0000256" key="4">
    <source>
        <dbReference type="ARBA" id="ARBA00012055"/>
    </source>
</evidence>
<dbReference type="GO" id="GO:0006002">
    <property type="term" value="P:fructose 6-phosphate metabolic process"/>
    <property type="evidence" value="ECO:0007669"/>
    <property type="project" value="InterPro"/>
</dbReference>
<keyword evidence="6" id="KW-0021">Allosteric enzyme</keyword>
<comment type="subcellular location">
    <subcellularLocation>
        <location evidence="2">Cytoplasm</location>
    </subcellularLocation>
</comment>
<keyword evidence="18" id="KW-1185">Reference proteome</keyword>
<dbReference type="GO" id="GO:0070095">
    <property type="term" value="F:fructose-6-phosphate binding"/>
    <property type="evidence" value="ECO:0007669"/>
    <property type="project" value="TreeGrafter"/>
</dbReference>
<dbReference type="GO" id="GO:0061621">
    <property type="term" value="P:canonical glycolysis"/>
    <property type="evidence" value="ECO:0007669"/>
    <property type="project" value="TreeGrafter"/>
</dbReference>
<dbReference type="GO" id="GO:0005739">
    <property type="term" value="C:mitochondrion"/>
    <property type="evidence" value="ECO:0007669"/>
    <property type="project" value="TreeGrafter"/>
</dbReference>
<dbReference type="AlphaFoldDB" id="A0A0L0SE10"/>
<dbReference type="GO" id="GO:0030388">
    <property type="term" value="P:fructose 1,6-bisphosphate metabolic process"/>
    <property type="evidence" value="ECO:0007669"/>
    <property type="project" value="TreeGrafter"/>
</dbReference>
<keyword evidence="8" id="KW-0479">Metal-binding</keyword>
<dbReference type="VEuPathDB" id="FungiDB:AMAG_18583"/>
<feature type="region of interest" description="Disordered" evidence="15">
    <location>
        <begin position="485"/>
        <end position="514"/>
    </location>
</feature>
<comment type="catalytic activity">
    <reaction evidence="14">
        <text>beta-D-fructose 6-phosphate + ATP = beta-D-fructose 1,6-bisphosphate + ADP + H(+)</text>
        <dbReference type="Rhea" id="RHEA:16109"/>
        <dbReference type="ChEBI" id="CHEBI:15378"/>
        <dbReference type="ChEBI" id="CHEBI:30616"/>
        <dbReference type="ChEBI" id="CHEBI:32966"/>
        <dbReference type="ChEBI" id="CHEBI:57634"/>
        <dbReference type="ChEBI" id="CHEBI:456216"/>
        <dbReference type="EC" id="2.7.1.11"/>
    </reaction>
</comment>
<dbReference type="PROSITE" id="PS00433">
    <property type="entry name" value="PHOSPHOFRUCTOKINASE"/>
    <property type="match status" value="1"/>
</dbReference>
<evidence type="ECO:0000259" key="16">
    <source>
        <dbReference type="Pfam" id="PF00365"/>
    </source>
</evidence>
<dbReference type="EMBL" id="GG745336">
    <property type="protein sequence ID" value="KNE60672.1"/>
    <property type="molecule type" value="Genomic_DNA"/>
</dbReference>
<evidence type="ECO:0000256" key="12">
    <source>
        <dbReference type="ARBA" id="ARBA00022842"/>
    </source>
</evidence>
<dbReference type="GO" id="GO:0005945">
    <property type="term" value="C:6-phosphofructokinase complex"/>
    <property type="evidence" value="ECO:0007669"/>
    <property type="project" value="TreeGrafter"/>
</dbReference>
<evidence type="ECO:0000256" key="10">
    <source>
        <dbReference type="ARBA" id="ARBA00022777"/>
    </source>
</evidence>
<evidence type="ECO:0000256" key="11">
    <source>
        <dbReference type="ARBA" id="ARBA00022840"/>
    </source>
</evidence>
<dbReference type="GO" id="GO:0016208">
    <property type="term" value="F:AMP binding"/>
    <property type="evidence" value="ECO:0007669"/>
    <property type="project" value="TreeGrafter"/>
</dbReference>
<feature type="domain" description="Phosphofructokinase" evidence="16">
    <location>
        <begin position="563"/>
        <end position="663"/>
    </location>
</feature>
<reference evidence="18" key="2">
    <citation type="submission" date="2009-11" db="EMBL/GenBank/DDBJ databases">
        <title>The Genome Sequence of Allomyces macrogynus strain ATCC 38327.</title>
        <authorList>
            <consortium name="The Broad Institute Genome Sequencing Platform"/>
            <person name="Russ C."/>
            <person name="Cuomo C."/>
            <person name="Shea T."/>
            <person name="Young S.K."/>
            <person name="Zeng Q."/>
            <person name="Koehrsen M."/>
            <person name="Haas B."/>
            <person name="Borodovsky M."/>
            <person name="Guigo R."/>
            <person name="Alvarado L."/>
            <person name="Berlin A."/>
            <person name="Borenstein D."/>
            <person name="Chen Z."/>
            <person name="Engels R."/>
            <person name="Freedman E."/>
            <person name="Gellesch M."/>
            <person name="Goldberg J."/>
            <person name="Griggs A."/>
            <person name="Gujja S."/>
            <person name="Heiman D."/>
            <person name="Hepburn T."/>
            <person name="Howarth C."/>
            <person name="Jen D."/>
            <person name="Larson L."/>
            <person name="Lewis B."/>
            <person name="Mehta T."/>
            <person name="Park D."/>
            <person name="Pearson M."/>
            <person name="Roberts A."/>
            <person name="Saif S."/>
            <person name="Shenoy N."/>
            <person name="Sisk P."/>
            <person name="Stolte C."/>
            <person name="Sykes S."/>
            <person name="Walk T."/>
            <person name="White J."/>
            <person name="Yandava C."/>
            <person name="Burger G."/>
            <person name="Gray M.W."/>
            <person name="Holland P.W.H."/>
            <person name="King N."/>
            <person name="Lang F.B.F."/>
            <person name="Roger A.J."/>
            <person name="Ruiz-Trillo I."/>
            <person name="Lander E."/>
            <person name="Nusbaum C."/>
        </authorList>
    </citation>
    <scope>NUCLEOTIDE SEQUENCE [LARGE SCALE GENOMIC DNA]</scope>
    <source>
        <strain evidence="18">ATCC 38327</strain>
    </source>
</reference>
<gene>
    <name evidence="17" type="ORF">AMAG_18583</name>
</gene>
<reference evidence="17 18" key="1">
    <citation type="submission" date="2009-11" db="EMBL/GenBank/DDBJ databases">
        <title>Annotation of Allomyces macrogynus ATCC 38327.</title>
        <authorList>
            <consortium name="The Broad Institute Genome Sequencing Platform"/>
            <person name="Russ C."/>
            <person name="Cuomo C."/>
            <person name="Burger G."/>
            <person name="Gray M.W."/>
            <person name="Holland P.W.H."/>
            <person name="King N."/>
            <person name="Lang F.B.F."/>
            <person name="Roger A.J."/>
            <person name="Ruiz-Trillo I."/>
            <person name="Young S.K."/>
            <person name="Zeng Q."/>
            <person name="Gargeya S."/>
            <person name="Fitzgerald M."/>
            <person name="Haas B."/>
            <person name="Abouelleil A."/>
            <person name="Alvarado L."/>
            <person name="Arachchi H.M."/>
            <person name="Berlin A."/>
            <person name="Chapman S.B."/>
            <person name="Gearin G."/>
            <person name="Goldberg J."/>
            <person name="Griggs A."/>
            <person name="Gujja S."/>
            <person name="Hansen M."/>
            <person name="Heiman D."/>
            <person name="Howarth C."/>
            <person name="Larimer J."/>
            <person name="Lui A."/>
            <person name="MacDonald P.J.P."/>
            <person name="McCowen C."/>
            <person name="Montmayeur A."/>
            <person name="Murphy C."/>
            <person name="Neiman D."/>
            <person name="Pearson M."/>
            <person name="Priest M."/>
            <person name="Roberts A."/>
            <person name="Saif S."/>
            <person name="Shea T."/>
            <person name="Sisk P."/>
            <person name="Stolte C."/>
            <person name="Sykes S."/>
            <person name="Wortman J."/>
            <person name="Nusbaum C."/>
            <person name="Birren B."/>
        </authorList>
    </citation>
    <scope>NUCLEOTIDE SEQUENCE [LARGE SCALE GENOMIC DNA]</scope>
    <source>
        <strain evidence="17 18">ATCC 38327</strain>
    </source>
</reference>
<evidence type="ECO:0000256" key="8">
    <source>
        <dbReference type="ARBA" id="ARBA00022723"/>
    </source>
</evidence>
<dbReference type="PANTHER" id="PTHR13697:SF4">
    <property type="entry name" value="ATP-DEPENDENT 6-PHOSPHOFRUCTOKINASE"/>
    <property type="match status" value="1"/>
</dbReference>
<keyword evidence="5" id="KW-0963">Cytoplasm</keyword>
<dbReference type="InterPro" id="IPR000023">
    <property type="entry name" value="Phosphofructokinase_dom"/>
</dbReference>
<feature type="domain" description="Phosphofructokinase" evidence="16">
    <location>
        <begin position="91"/>
        <end position="395"/>
    </location>
</feature>
<dbReference type="InterPro" id="IPR015912">
    <property type="entry name" value="Phosphofructokinase_CS"/>
</dbReference>
<dbReference type="UniPathway" id="UPA00109">
    <property type="reaction ID" value="UER00182"/>
</dbReference>
<organism evidence="17 18">
    <name type="scientific">Allomyces macrogynus (strain ATCC 38327)</name>
    <name type="common">Allomyces javanicus var. macrogynus</name>
    <dbReference type="NCBI Taxonomy" id="578462"/>
    <lineage>
        <taxon>Eukaryota</taxon>
        <taxon>Fungi</taxon>
        <taxon>Fungi incertae sedis</taxon>
        <taxon>Blastocladiomycota</taxon>
        <taxon>Blastocladiomycetes</taxon>
        <taxon>Blastocladiales</taxon>
        <taxon>Blastocladiaceae</taxon>
        <taxon>Allomyces</taxon>
    </lineage>
</organism>
<evidence type="ECO:0000256" key="9">
    <source>
        <dbReference type="ARBA" id="ARBA00022741"/>
    </source>
</evidence>
<evidence type="ECO:0000313" key="18">
    <source>
        <dbReference type="Proteomes" id="UP000054350"/>
    </source>
</evidence>
<dbReference type="STRING" id="578462.A0A0L0SE10"/>
<evidence type="ECO:0000256" key="14">
    <source>
        <dbReference type="ARBA" id="ARBA00048070"/>
    </source>
</evidence>
<dbReference type="Gene3D" id="3.40.50.460">
    <property type="entry name" value="Phosphofructokinase domain"/>
    <property type="match status" value="1"/>
</dbReference>
<evidence type="ECO:0000256" key="7">
    <source>
        <dbReference type="ARBA" id="ARBA00022679"/>
    </source>
</evidence>
<sequence>MCAHLKKLKDRGQKKILVIVSEGAIRQEPQAHQVRPAAVPVPYGAHDRLILQQRLGATASPVLPPDVHLQQDVSGPDLSLPVPAIATRKRRIGILTSGGDSQGMNAAVRAVVRMAHVKGLDPWAIYDGYQGLVDNVMRPLAWADVQGLLRLGGTVIGTARCMAFRERAGRLTAAQHLVESGIDALVVIGGDGSLTGADRLRAEWGSLLDELLETQRISQDQRETYAHLNIVGLVGSIDNDMSSTDMTIGCVSALHRICEAVDAIEATALSHGRAFVVEVMGRHCGWLALTAALASAADWLFVPERPPLVDNWEEEMCAHLKKLKDRGQKKILVIVSEGAIDKNLKPIKSEYVRDLLAAKLKFDARVTTLGHVQRGGSPCFYDRYLGTVQGVRAVDEILRATPETPSPMIGISNNKITVEPLVQAVTLTHAVSAAIEDKDFARAMELRDPEFATSFDTFVAMNNLPVSVTGGLGVGVARLPRTLAASPTQNAREVPTPAVPESGHRPADRDPAHWRTRRVPGWDWGFGRRAGCPRTLAASATQKRARKCRHPRCRSRAPACGSGILHIGAPAGGSNAATRAAALLALNRGHTPLAIYNGVEGLVRGDWKPLTRRIVQNWTARGGSELGTNREQPGAQLGLCAYQLQRAGIQALLFVGGFEAFSGDARAGYGSKGRRIGILTSGGDSQGMNAAVRAVVRMAHVKGLDPWAIYDGYQGLVDNVMRPLAWADVQGLLRLGGTVIGTARCMAFRERAGRLTAAQHLVESGIDALVVIGGDGSLTGADRLRAEWGSLLDELLETQRISQDQRETYAHLNIVVLGGTIDNDMSSTDMTIGSISGFAPHLVVHEAIKTRS</sequence>
<protein>
    <recommendedName>
        <fullName evidence="4">6-phosphofructokinase</fullName>
        <ecNumber evidence="4">2.7.1.11</ecNumber>
    </recommendedName>
</protein>
<comment type="cofactor">
    <cofactor evidence="1">
        <name>Mg(2+)</name>
        <dbReference type="ChEBI" id="CHEBI:18420"/>
    </cofactor>
</comment>
<feature type="domain" description="Phosphofructokinase" evidence="16">
    <location>
        <begin position="675"/>
        <end position="837"/>
    </location>
</feature>